<keyword evidence="9" id="KW-1185">Reference proteome</keyword>
<name>A0ABZ2K7R0_9BACT</name>
<sequence>MIIDDAAAASRVFSIPEDDPSRDSYEAVRRAAAGDRDAQAWMVSMLLPGVRRVARALLRSAADADDAAQLAMLAILRSAGTYRGEAQLEAWARRITARTVFKYLRARRQHEGRVLGDDVLEWAAATAPASSSEASGHDVRAYLDALPEPQREAITLHHALGYTVEEIAEITEVSPNTVKSRIRVGMASLRQRIVRRNEP</sequence>
<keyword evidence="3" id="KW-0731">Sigma factor</keyword>
<dbReference type="SUPFAM" id="SSF88659">
    <property type="entry name" value="Sigma3 and sigma4 domains of RNA polymerase sigma factors"/>
    <property type="match status" value="1"/>
</dbReference>
<keyword evidence="4" id="KW-0238">DNA-binding</keyword>
<evidence type="ECO:0000256" key="5">
    <source>
        <dbReference type="ARBA" id="ARBA00023163"/>
    </source>
</evidence>
<evidence type="ECO:0000313" key="8">
    <source>
        <dbReference type="EMBL" id="WXA94711.1"/>
    </source>
</evidence>
<feature type="domain" description="RNA polymerase sigma factor 70 region 4 type 2" evidence="7">
    <location>
        <begin position="139"/>
        <end position="186"/>
    </location>
</feature>
<dbReference type="Proteomes" id="UP001379533">
    <property type="component" value="Chromosome"/>
</dbReference>
<evidence type="ECO:0000259" key="7">
    <source>
        <dbReference type="Pfam" id="PF08281"/>
    </source>
</evidence>
<protein>
    <submittedName>
        <fullName evidence="8">RNA polymerase sigma factor</fullName>
    </submittedName>
</protein>
<dbReference type="Gene3D" id="1.10.10.10">
    <property type="entry name" value="Winged helix-like DNA-binding domain superfamily/Winged helix DNA-binding domain"/>
    <property type="match status" value="1"/>
</dbReference>
<evidence type="ECO:0000256" key="4">
    <source>
        <dbReference type="ARBA" id="ARBA00023125"/>
    </source>
</evidence>
<dbReference type="InterPro" id="IPR013324">
    <property type="entry name" value="RNA_pol_sigma_r3/r4-like"/>
</dbReference>
<dbReference type="InterPro" id="IPR036388">
    <property type="entry name" value="WH-like_DNA-bd_sf"/>
</dbReference>
<dbReference type="InterPro" id="IPR007627">
    <property type="entry name" value="RNA_pol_sigma70_r2"/>
</dbReference>
<dbReference type="SUPFAM" id="SSF88946">
    <property type="entry name" value="Sigma2 domain of RNA polymerase sigma factors"/>
    <property type="match status" value="1"/>
</dbReference>
<proteinExistence type="inferred from homology"/>
<dbReference type="PANTHER" id="PTHR43133">
    <property type="entry name" value="RNA POLYMERASE ECF-TYPE SIGMA FACTO"/>
    <property type="match status" value="1"/>
</dbReference>
<accession>A0ABZ2K7R0</accession>
<dbReference type="RefSeq" id="WP_394845322.1">
    <property type="nucleotide sequence ID" value="NZ_CP089982.1"/>
</dbReference>
<evidence type="ECO:0000256" key="1">
    <source>
        <dbReference type="ARBA" id="ARBA00010641"/>
    </source>
</evidence>
<gene>
    <name evidence="8" type="ORF">LZC95_50870</name>
</gene>
<evidence type="ECO:0000256" key="3">
    <source>
        <dbReference type="ARBA" id="ARBA00023082"/>
    </source>
</evidence>
<evidence type="ECO:0000313" key="9">
    <source>
        <dbReference type="Proteomes" id="UP001379533"/>
    </source>
</evidence>
<organism evidence="8 9">
    <name type="scientific">Pendulispora brunnea</name>
    <dbReference type="NCBI Taxonomy" id="2905690"/>
    <lineage>
        <taxon>Bacteria</taxon>
        <taxon>Pseudomonadati</taxon>
        <taxon>Myxococcota</taxon>
        <taxon>Myxococcia</taxon>
        <taxon>Myxococcales</taxon>
        <taxon>Sorangiineae</taxon>
        <taxon>Pendulisporaceae</taxon>
        <taxon>Pendulispora</taxon>
    </lineage>
</organism>
<evidence type="ECO:0000256" key="2">
    <source>
        <dbReference type="ARBA" id="ARBA00023015"/>
    </source>
</evidence>
<feature type="domain" description="RNA polymerase sigma-70 region 2" evidence="6">
    <location>
        <begin position="42"/>
        <end position="108"/>
    </location>
</feature>
<keyword evidence="2" id="KW-0805">Transcription regulation</keyword>
<dbReference type="InterPro" id="IPR039425">
    <property type="entry name" value="RNA_pol_sigma-70-like"/>
</dbReference>
<dbReference type="InterPro" id="IPR014284">
    <property type="entry name" value="RNA_pol_sigma-70_dom"/>
</dbReference>
<dbReference type="PANTHER" id="PTHR43133:SF8">
    <property type="entry name" value="RNA POLYMERASE SIGMA FACTOR HI_1459-RELATED"/>
    <property type="match status" value="1"/>
</dbReference>
<dbReference type="Gene3D" id="1.10.1740.10">
    <property type="match status" value="1"/>
</dbReference>
<dbReference type="InterPro" id="IPR013249">
    <property type="entry name" value="RNA_pol_sigma70_r4_t2"/>
</dbReference>
<keyword evidence="5" id="KW-0804">Transcription</keyword>
<dbReference type="CDD" id="cd06171">
    <property type="entry name" value="Sigma70_r4"/>
    <property type="match status" value="1"/>
</dbReference>
<reference evidence="8 9" key="1">
    <citation type="submission" date="2021-12" db="EMBL/GenBank/DDBJ databases">
        <title>Discovery of the Pendulisporaceae a myxobacterial family with distinct sporulation behavior and unique specialized metabolism.</title>
        <authorList>
            <person name="Garcia R."/>
            <person name="Popoff A."/>
            <person name="Bader C.D."/>
            <person name="Loehr J."/>
            <person name="Walesch S."/>
            <person name="Walt C."/>
            <person name="Boldt J."/>
            <person name="Bunk B."/>
            <person name="Haeckl F.J.F.P.J."/>
            <person name="Gunesch A.P."/>
            <person name="Birkelbach J."/>
            <person name="Nuebel U."/>
            <person name="Pietschmann T."/>
            <person name="Bach T."/>
            <person name="Mueller R."/>
        </authorList>
    </citation>
    <scope>NUCLEOTIDE SEQUENCE [LARGE SCALE GENOMIC DNA]</scope>
    <source>
        <strain evidence="8 9">MSr12523</strain>
    </source>
</reference>
<dbReference type="Pfam" id="PF08281">
    <property type="entry name" value="Sigma70_r4_2"/>
    <property type="match status" value="1"/>
</dbReference>
<dbReference type="InterPro" id="IPR013325">
    <property type="entry name" value="RNA_pol_sigma_r2"/>
</dbReference>
<dbReference type="EMBL" id="CP089982">
    <property type="protein sequence ID" value="WXA94711.1"/>
    <property type="molecule type" value="Genomic_DNA"/>
</dbReference>
<dbReference type="Pfam" id="PF04542">
    <property type="entry name" value="Sigma70_r2"/>
    <property type="match status" value="1"/>
</dbReference>
<evidence type="ECO:0000259" key="6">
    <source>
        <dbReference type="Pfam" id="PF04542"/>
    </source>
</evidence>
<dbReference type="NCBIfam" id="TIGR02937">
    <property type="entry name" value="sigma70-ECF"/>
    <property type="match status" value="1"/>
</dbReference>
<comment type="similarity">
    <text evidence="1">Belongs to the sigma-70 factor family. ECF subfamily.</text>
</comment>